<organism evidence="1 2">
    <name type="scientific">Panagrellus redivivus</name>
    <name type="common">Microworm</name>
    <dbReference type="NCBI Taxonomy" id="6233"/>
    <lineage>
        <taxon>Eukaryota</taxon>
        <taxon>Metazoa</taxon>
        <taxon>Ecdysozoa</taxon>
        <taxon>Nematoda</taxon>
        <taxon>Chromadorea</taxon>
        <taxon>Rhabditida</taxon>
        <taxon>Tylenchina</taxon>
        <taxon>Panagrolaimomorpha</taxon>
        <taxon>Panagrolaimoidea</taxon>
        <taxon>Panagrolaimidae</taxon>
        <taxon>Panagrellus</taxon>
    </lineage>
</organism>
<name>A0A7E4V3H1_PANRE</name>
<reference evidence="2" key="2">
    <citation type="submission" date="2020-10" db="UniProtKB">
        <authorList>
            <consortium name="WormBaseParasite"/>
        </authorList>
    </citation>
    <scope>IDENTIFICATION</scope>
</reference>
<dbReference type="InterPro" id="IPR008974">
    <property type="entry name" value="TRAF-like"/>
</dbReference>
<proteinExistence type="predicted"/>
<keyword evidence="1" id="KW-1185">Reference proteome</keyword>
<dbReference type="AlphaFoldDB" id="A0A7E4V3H1"/>
<dbReference type="InterPro" id="IPR002083">
    <property type="entry name" value="MATH/TRAF_dom"/>
</dbReference>
<evidence type="ECO:0000313" key="2">
    <source>
        <dbReference type="WBParaSite" id="Pan_g16085.t2"/>
    </source>
</evidence>
<dbReference type="SUPFAM" id="SSF49599">
    <property type="entry name" value="TRAF domain-like"/>
    <property type="match status" value="2"/>
</dbReference>
<reference evidence="1" key="1">
    <citation type="journal article" date="2013" name="Genetics">
        <title>The draft genome and transcriptome of Panagrellus redivivus are shaped by the harsh demands of a free-living lifestyle.</title>
        <authorList>
            <person name="Srinivasan J."/>
            <person name="Dillman A.R."/>
            <person name="Macchietto M.G."/>
            <person name="Heikkinen L."/>
            <person name="Lakso M."/>
            <person name="Fracchia K.M."/>
            <person name="Antoshechkin I."/>
            <person name="Mortazavi A."/>
            <person name="Wong G."/>
            <person name="Sternberg P.W."/>
        </authorList>
    </citation>
    <scope>NUCLEOTIDE SEQUENCE [LARGE SCALE GENOMIC DNA]</scope>
    <source>
        <strain evidence="1">MT8872</strain>
    </source>
</reference>
<dbReference type="CDD" id="cd00121">
    <property type="entry name" value="MATH"/>
    <property type="match status" value="1"/>
</dbReference>
<dbReference type="Proteomes" id="UP000492821">
    <property type="component" value="Unassembled WGS sequence"/>
</dbReference>
<sequence>MFSRLKTVFPATVTSCEIEDSETLTIDADLLDLLDHGQYVMSAKRPVPKCKNLSWWITCYPNGNETDNEGYLSVYVYTSMGGFEKTMTVTLLRSDIKDDYNPDVFHNNGVGYLKLFSHKQCKLADHINDIVDIEFKVSVRKTDVIFTAIPSHKTSVKDQLTVTFDEYELDRNHDFEGTLKTAVKDSEKHRWWLQYFPAGDCARSKGHISLFIKASTSETKMVILSCVIRIVGTNFEKKFNMLIESDSYINFPKLISHEELKLIGGIVDSKITITCEAVFTTHDIPSLNL</sequence>
<dbReference type="Gene3D" id="2.60.210.10">
    <property type="entry name" value="Apoptosis, Tumor Necrosis Factor Receptor Associated Protein 2, Chain A"/>
    <property type="match status" value="2"/>
</dbReference>
<dbReference type="WBParaSite" id="Pan_g16085.t2">
    <property type="protein sequence ID" value="Pan_g16085.t2"/>
    <property type="gene ID" value="Pan_g16085"/>
</dbReference>
<evidence type="ECO:0000313" key="1">
    <source>
        <dbReference type="Proteomes" id="UP000492821"/>
    </source>
</evidence>
<protein>
    <submittedName>
        <fullName evidence="2">MATH domain-containing protein</fullName>
    </submittedName>
</protein>
<accession>A0A7E4V3H1</accession>